<dbReference type="EMBL" id="FNQS01000003">
    <property type="protein sequence ID" value="SEA20238.1"/>
    <property type="molecule type" value="Genomic_DNA"/>
</dbReference>
<dbReference type="eggNOG" id="COG0371">
    <property type="taxonomic scope" value="Bacteria"/>
</dbReference>
<dbReference type="PANTHER" id="PTHR43616:SF3">
    <property type="entry name" value="HYDROXYCARBOXYLATE DEHYDROGENASE A"/>
    <property type="match status" value="1"/>
</dbReference>
<protein>
    <submittedName>
        <fullName evidence="6">Glycerol dehydrogenase</fullName>
    </submittedName>
</protein>
<comment type="cofactor">
    <cofactor evidence="3">
        <name>Zn(2+)</name>
        <dbReference type="ChEBI" id="CHEBI:29105"/>
    </cofactor>
    <text evidence="3">Binds 1 zinc ion per subunit.</text>
</comment>
<keyword evidence="3" id="KW-0862">Zinc</keyword>
<feature type="binding site" evidence="3">
    <location>
        <position position="271"/>
    </location>
    <ligand>
        <name>glycerol</name>
        <dbReference type="ChEBI" id="CHEBI:17754"/>
    </ligand>
</feature>
<evidence type="ECO:0000256" key="2">
    <source>
        <dbReference type="ARBA" id="ARBA00023002"/>
    </source>
</evidence>
<name>A0A1H3Z9N9_9GAMM</name>
<feature type="binding site" evidence="4">
    <location>
        <position position="125"/>
    </location>
    <ligand>
        <name>NAD(+)</name>
        <dbReference type="ChEBI" id="CHEBI:57540"/>
    </ligand>
</feature>
<dbReference type="GO" id="GO:0016614">
    <property type="term" value="F:oxidoreductase activity, acting on CH-OH group of donors"/>
    <property type="evidence" value="ECO:0007669"/>
    <property type="project" value="InterPro"/>
</dbReference>
<dbReference type="GeneID" id="97764012"/>
<reference evidence="6 7" key="1">
    <citation type="submission" date="2016-10" db="EMBL/GenBank/DDBJ databases">
        <authorList>
            <person name="de Groot N.N."/>
        </authorList>
    </citation>
    <scope>NUCLEOTIDE SEQUENCE [LARGE SCALE GENOMIC DNA]</scope>
    <source>
        <strain evidence="6 7">ATCC 29281</strain>
    </source>
</reference>
<keyword evidence="4" id="KW-0520">NAD</keyword>
<organism evidence="6 7">
    <name type="scientific">Lonsdalea quercina</name>
    <dbReference type="NCBI Taxonomy" id="71657"/>
    <lineage>
        <taxon>Bacteria</taxon>
        <taxon>Pseudomonadati</taxon>
        <taxon>Pseudomonadota</taxon>
        <taxon>Gammaproteobacteria</taxon>
        <taxon>Enterobacterales</taxon>
        <taxon>Pectobacteriaceae</taxon>
        <taxon>Lonsdalea</taxon>
    </lineage>
</organism>
<gene>
    <name evidence="6" type="ORF">SAMN02982996_01102</name>
</gene>
<dbReference type="CDD" id="cd08550">
    <property type="entry name" value="GlyDH-like"/>
    <property type="match status" value="1"/>
</dbReference>
<dbReference type="AlphaFoldDB" id="A0A1H3Z9N9"/>
<evidence type="ECO:0000313" key="7">
    <source>
        <dbReference type="Proteomes" id="UP000187280"/>
    </source>
</evidence>
<proteinExistence type="predicted"/>
<dbReference type="SUPFAM" id="SSF56796">
    <property type="entry name" value="Dehydroquinate synthase-like"/>
    <property type="match status" value="1"/>
</dbReference>
<feature type="binding site" evidence="4">
    <location>
        <begin position="93"/>
        <end position="97"/>
    </location>
    <ligand>
        <name>NAD(+)</name>
        <dbReference type="ChEBI" id="CHEBI:57540"/>
    </ligand>
</feature>
<keyword evidence="7" id="KW-1185">Reference proteome</keyword>
<dbReference type="PANTHER" id="PTHR43616">
    <property type="entry name" value="GLYCEROL DEHYDROGENASE"/>
    <property type="match status" value="1"/>
</dbReference>
<feature type="binding site" evidence="3">
    <location>
        <position position="254"/>
    </location>
    <ligand>
        <name>glycerol</name>
        <dbReference type="ChEBI" id="CHEBI:17754"/>
    </ligand>
</feature>
<evidence type="ECO:0000256" key="3">
    <source>
        <dbReference type="PIRSR" id="PIRSR000112-1"/>
    </source>
</evidence>
<dbReference type="InterPro" id="IPR001670">
    <property type="entry name" value="ADH_Fe/GldA"/>
</dbReference>
<keyword evidence="1 3" id="KW-0479">Metal-binding</keyword>
<sequence>MMAIQAPQTYLNRDGLISELGDFIEPLASRILIITGTQAWQATSQAIESSLRQHNILYEVAFQQGPCTHQAIDQLATAARTWNAELILGVGGGRALDCAKAVGDLLGQLPVVAVPTIAATCAAWSPISVIYDGRGAHVAPLPLKRLPVWVLVDSEVIARSPARYLKAGIVDALAKWYEFQPYLQADTTSLALMLKAQAAGLALETFNRHGDQALKDIEAQRVTSALRQVIDANIALAGLANSMKDDVARVGVAHAIHNSMTRLPELHHWLHGEKVGFGLVVQALLNTEREEERQPLLALLSRFGSPLTLTQLGLAEKPEQVQSIARHVRIRSATLLPFAVDSDAILKALWKTEHLTAVTA</sequence>
<dbReference type="Gene3D" id="3.40.50.1970">
    <property type="match status" value="1"/>
</dbReference>
<evidence type="ECO:0000313" key="6">
    <source>
        <dbReference type="EMBL" id="SEA20238.1"/>
    </source>
</evidence>
<dbReference type="PIRSF" id="PIRSF000112">
    <property type="entry name" value="Glycerol_dehydrogenase"/>
    <property type="match status" value="1"/>
</dbReference>
<accession>A0A1H3Z9N9</accession>
<feature type="binding site" evidence="3">
    <location>
        <position position="171"/>
    </location>
    <ligand>
        <name>glycerol</name>
        <dbReference type="ChEBI" id="CHEBI:17754"/>
    </ligand>
</feature>
<dbReference type="STRING" id="71657.SAMN02982996_01102"/>
<evidence type="ECO:0000259" key="5">
    <source>
        <dbReference type="Pfam" id="PF00465"/>
    </source>
</evidence>
<dbReference type="Proteomes" id="UP000187280">
    <property type="component" value="Unassembled WGS sequence"/>
</dbReference>
<dbReference type="Gene3D" id="1.20.1090.10">
    <property type="entry name" value="Dehydroquinate synthase-like - alpha domain"/>
    <property type="match status" value="1"/>
</dbReference>
<feature type="binding site" evidence="4">
    <location>
        <position position="131"/>
    </location>
    <ligand>
        <name>NAD(+)</name>
        <dbReference type="ChEBI" id="CHEBI:57540"/>
    </ligand>
</feature>
<evidence type="ECO:0000256" key="4">
    <source>
        <dbReference type="PIRSR" id="PIRSR000112-3"/>
    </source>
</evidence>
<dbReference type="GO" id="GO:0046872">
    <property type="term" value="F:metal ion binding"/>
    <property type="evidence" value="ECO:0007669"/>
    <property type="project" value="UniProtKB-KW"/>
</dbReference>
<dbReference type="InterPro" id="IPR016205">
    <property type="entry name" value="Glycerol_DH"/>
</dbReference>
<feature type="domain" description="Alcohol dehydrogenase iron-type/glycerol dehydrogenase GldA" evidence="5">
    <location>
        <begin position="7"/>
        <end position="153"/>
    </location>
</feature>
<keyword evidence="2" id="KW-0560">Oxidoreductase</keyword>
<dbReference type="RefSeq" id="WP_026741568.1">
    <property type="nucleotide sequence ID" value="NZ_FNQS01000003.1"/>
</dbReference>
<dbReference type="Pfam" id="PF00465">
    <property type="entry name" value="Fe-ADH"/>
    <property type="match status" value="1"/>
</dbReference>
<evidence type="ECO:0000256" key="1">
    <source>
        <dbReference type="ARBA" id="ARBA00022723"/>
    </source>
</evidence>